<name>A0AAU9J3J3_9CILI</name>
<dbReference type="AlphaFoldDB" id="A0AAU9J3J3"/>
<gene>
    <name evidence="1" type="ORF">BSTOLATCC_MIC29669</name>
</gene>
<accession>A0AAU9J3J3</accession>
<organism evidence="1 2">
    <name type="scientific">Blepharisma stoltei</name>
    <dbReference type="NCBI Taxonomy" id="1481888"/>
    <lineage>
        <taxon>Eukaryota</taxon>
        <taxon>Sar</taxon>
        <taxon>Alveolata</taxon>
        <taxon>Ciliophora</taxon>
        <taxon>Postciliodesmatophora</taxon>
        <taxon>Heterotrichea</taxon>
        <taxon>Heterotrichida</taxon>
        <taxon>Blepharismidae</taxon>
        <taxon>Blepharisma</taxon>
    </lineage>
</organism>
<proteinExistence type="predicted"/>
<keyword evidence="2" id="KW-1185">Reference proteome</keyword>
<evidence type="ECO:0000313" key="2">
    <source>
        <dbReference type="Proteomes" id="UP001162131"/>
    </source>
</evidence>
<protein>
    <submittedName>
        <fullName evidence="1">Uncharacterized protein</fullName>
    </submittedName>
</protein>
<evidence type="ECO:0000313" key="1">
    <source>
        <dbReference type="EMBL" id="CAG9321758.1"/>
    </source>
</evidence>
<reference evidence="1" key="1">
    <citation type="submission" date="2021-09" db="EMBL/GenBank/DDBJ databases">
        <authorList>
            <consortium name="AG Swart"/>
            <person name="Singh M."/>
            <person name="Singh A."/>
            <person name="Seah K."/>
            <person name="Emmerich C."/>
        </authorList>
    </citation>
    <scope>NUCLEOTIDE SEQUENCE</scope>
    <source>
        <strain evidence="1">ATCC30299</strain>
    </source>
</reference>
<dbReference type="Proteomes" id="UP001162131">
    <property type="component" value="Unassembled WGS sequence"/>
</dbReference>
<dbReference type="EMBL" id="CAJZBQ010000029">
    <property type="protein sequence ID" value="CAG9321758.1"/>
    <property type="molecule type" value="Genomic_DNA"/>
</dbReference>
<sequence>MWRGLSCVTSFKKNMSKFQFFPIWLKTPIRSFSWYSFWRSDVFNVLIRCRVRFSGKFCWSVQVSLMYLRSSGSIFFVIASISGEYMLLFEEMILITLFANFTAPFNLNFSSPAKESATLWTSDIDSFMLEVTLSSSVVAGSISWLSGSFDFEICSTWNCSLAECSIR</sequence>
<comment type="caution">
    <text evidence="1">The sequence shown here is derived from an EMBL/GenBank/DDBJ whole genome shotgun (WGS) entry which is preliminary data.</text>
</comment>